<evidence type="ECO:0000256" key="1">
    <source>
        <dbReference type="SAM" id="MobiDB-lite"/>
    </source>
</evidence>
<dbReference type="Pfam" id="PF11268">
    <property type="entry name" value="DUF3071"/>
    <property type="match status" value="1"/>
</dbReference>
<comment type="caution">
    <text evidence="3">The sequence shown here is derived from an EMBL/GenBank/DDBJ whole genome shotgun (WGS) entry which is preliminary data.</text>
</comment>
<sequence>MRDLALVGTSEDGRYLVARDPASGARFRLRVDGRLAGMIDRVTSAGQRSSGQLEIPMESSLSPRDIQARIRRGESIEQVAEAAGTSVDQIRGFATPVIAEREHMVDQARATSVRRKHVSGTPVALGALVDGALLERSVTPEDVEWDAWRREDGRWTVQLVLPDADSARFCFDHKSRYVLADDETARDLVGDLASEDSLDMAIADAVRSTADVVESAADREDTEQIIDDHAPVHSLKEARDRRAMEQLSLADSPSVEPASQESDDTEESVSRDEHVAVPDTPAPRKKNSRRSVPSWDEIMFGGKRD</sequence>
<dbReference type="AlphaFoldDB" id="A0A554SG28"/>
<dbReference type="OrthoDB" id="5180791at2"/>
<dbReference type="RefSeq" id="WP_143912492.1">
    <property type="nucleotide sequence ID" value="NZ_VLNT01000003.1"/>
</dbReference>
<protein>
    <submittedName>
        <fullName evidence="3">DUF3071 domain-containing protein</fullName>
    </submittedName>
</protein>
<keyword evidence="4" id="KW-1185">Reference proteome</keyword>
<evidence type="ECO:0000259" key="2">
    <source>
        <dbReference type="Pfam" id="PF11268"/>
    </source>
</evidence>
<feature type="domain" description="DUF3071" evidence="2">
    <location>
        <begin position="1"/>
        <end position="161"/>
    </location>
</feature>
<organism evidence="3 4">
    <name type="scientific">Aeromicrobium piscarium</name>
    <dbReference type="NCBI Taxonomy" id="2590901"/>
    <lineage>
        <taxon>Bacteria</taxon>
        <taxon>Bacillati</taxon>
        <taxon>Actinomycetota</taxon>
        <taxon>Actinomycetes</taxon>
        <taxon>Propionibacteriales</taxon>
        <taxon>Nocardioidaceae</taxon>
        <taxon>Aeromicrobium</taxon>
    </lineage>
</organism>
<dbReference type="EMBL" id="VLNT01000003">
    <property type="protein sequence ID" value="TSD65297.1"/>
    <property type="molecule type" value="Genomic_DNA"/>
</dbReference>
<evidence type="ECO:0000313" key="4">
    <source>
        <dbReference type="Proteomes" id="UP000316988"/>
    </source>
</evidence>
<dbReference type="NCBIfam" id="NF040712">
    <property type="entry name" value="SepH"/>
    <property type="match status" value="1"/>
</dbReference>
<dbReference type="Proteomes" id="UP000316988">
    <property type="component" value="Unassembled WGS sequence"/>
</dbReference>
<gene>
    <name evidence="3" type="ORF">FNM00_06255</name>
</gene>
<proteinExistence type="predicted"/>
<reference evidence="3 4" key="1">
    <citation type="submission" date="2019-07" db="EMBL/GenBank/DDBJ databases">
        <authorList>
            <person name="Zhao L.H."/>
        </authorList>
    </citation>
    <scope>NUCLEOTIDE SEQUENCE [LARGE SCALE GENOMIC DNA]</scope>
    <source>
        <strain evidence="3 4">Co35</strain>
    </source>
</reference>
<name>A0A554SG28_9ACTN</name>
<feature type="region of interest" description="Disordered" evidence="1">
    <location>
        <begin position="245"/>
        <end position="305"/>
    </location>
</feature>
<accession>A0A554SG28</accession>
<dbReference type="InterPro" id="IPR047682">
    <property type="entry name" value="SepH-like"/>
</dbReference>
<evidence type="ECO:0000313" key="3">
    <source>
        <dbReference type="EMBL" id="TSD65297.1"/>
    </source>
</evidence>
<dbReference type="InterPro" id="IPR021421">
    <property type="entry name" value="DUF3071"/>
</dbReference>